<dbReference type="InterPro" id="IPR003769">
    <property type="entry name" value="ClpS_core"/>
</dbReference>
<dbReference type="GO" id="GO:0006508">
    <property type="term" value="P:proteolysis"/>
    <property type="evidence" value="ECO:0007669"/>
    <property type="project" value="UniProtKB-UniRule"/>
</dbReference>
<feature type="domain" description="Adaptor protein ClpS core" evidence="2">
    <location>
        <begin position="25"/>
        <end position="104"/>
    </location>
</feature>
<dbReference type="AlphaFoldDB" id="A0A4R9LZC9"/>
<dbReference type="HAMAP" id="MF_00302">
    <property type="entry name" value="ClpS"/>
    <property type="match status" value="1"/>
</dbReference>
<dbReference type="Proteomes" id="UP000298058">
    <property type="component" value="Unassembled WGS sequence"/>
</dbReference>
<proteinExistence type="inferred from homology"/>
<comment type="function">
    <text evidence="1">Involved in the modulation of the specificity of the ClpAP-mediated ATP-dependent protein degradation.</text>
</comment>
<dbReference type="EMBL" id="RQHW01000047">
    <property type="protein sequence ID" value="TGN18707.1"/>
    <property type="molecule type" value="Genomic_DNA"/>
</dbReference>
<comment type="caution">
    <text evidence="3">The sequence shown here is derived from an EMBL/GenBank/DDBJ whole genome shotgun (WGS) entry which is preliminary data.</text>
</comment>
<dbReference type="GO" id="GO:0030163">
    <property type="term" value="P:protein catabolic process"/>
    <property type="evidence" value="ECO:0007669"/>
    <property type="project" value="InterPro"/>
</dbReference>
<gene>
    <name evidence="1" type="primary">clpS</name>
    <name evidence="3" type="ORF">EHS15_15160</name>
</gene>
<sequence length="113" mass="12832">MAGNKKLTQTEEDLLLLEKEKIRPKKPGRYKVILLNDDFTPQEFVVWVLANVFRKSVGESRQIMWTAHTTGSAVCGVYPLDIARTKVEEVHRLAEEAGHPLQCQLAKEEEGDI</sequence>
<dbReference type="RefSeq" id="WP_135761389.1">
    <property type="nucleotide sequence ID" value="NZ_RQHW01000047.1"/>
</dbReference>
<dbReference type="SUPFAM" id="SSF54736">
    <property type="entry name" value="ClpS-like"/>
    <property type="match status" value="1"/>
</dbReference>
<keyword evidence="4" id="KW-1185">Reference proteome</keyword>
<reference evidence="3" key="1">
    <citation type="journal article" date="2019" name="PLoS Negl. Trop. Dis.">
        <title>Revisiting the worldwide diversity of Leptospira species in the environment.</title>
        <authorList>
            <person name="Vincent A.T."/>
            <person name="Schiettekatte O."/>
            <person name="Bourhy P."/>
            <person name="Veyrier F.J."/>
            <person name="Picardeau M."/>
        </authorList>
    </citation>
    <scope>NUCLEOTIDE SEQUENCE [LARGE SCALE GENOMIC DNA]</scope>
    <source>
        <strain evidence="3">201300427</strain>
    </source>
</reference>
<evidence type="ECO:0000256" key="1">
    <source>
        <dbReference type="HAMAP-Rule" id="MF_00302"/>
    </source>
</evidence>
<accession>A0A4R9LZC9</accession>
<evidence type="ECO:0000259" key="2">
    <source>
        <dbReference type="Pfam" id="PF02617"/>
    </source>
</evidence>
<dbReference type="InterPro" id="IPR022935">
    <property type="entry name" value="ClpS"/>
</dbReference>
<name>A0A4R9LZC9_9LEPT</name>
<organism evidence="3 4">
    <name type="scientific">Leptospira idonii</name>
    <dbReference type="NCBI Taxonomy" id="1193500"/>
    <lineage>
        <taxon>Bacteria</taxon>
        <taxon>Pseudomonadati</taxon>
        <taxon>Spirochaetota</taxon>
        <taxon>Spirochaetia</taxon>
        <taxon>Leptospirales</taxon>
        <taxon>Leptospiraceae</taxon>
        <taxon>Leptospira</taxon>
    </lineage>
</organism>
<keyword evidence="3" id="KW-0645">Protease</keyword>
<evidence type="ECO:0000313" key="3">
    <source>
        <dbReference type="EMBL" id="TGN18707.1"/>
    </source>
</evidence>
<dbReference type="PANTHER" id="PTHR33473">
    <property type="entry name" value="ATP-DEPENDENT CLP PROTEASE ADAPTER PROTEIN CLPS1, CHLOROPLASTIC"/>
    <property type="match status" value="1"/>
</dbReference>
<keyword evidence="3" id="KW-0378">Hydrolase</keyword>
<dbReference type="OrthoDB" id="9796121at2"/>
<comment type="similarity">
    <text evidence="1">Belongs to the ClpS family.</text>
</comment>
<comment type="subunit">
    <text evidence="1">Binds to the N-terminal domain of the chaperone ClpA.</text>
</comment>
<dbReference type="FunFam" id="3.30.1390.10:FF:000002">
    <property type="entry name" value="ATP-dependent Clp protease adapter protein ClpS"/>
    <property type="match status" value="1"/>
</dbReference>
<evidence type="ECO:0000313" key="4">
    <source>
        <dbReference type="Proteomes" id="UP000298058"/>
    </source>
</evidence>
<dbReference type="Pfam" id="PF02617">
    <property type="entry name" value="ClpS"/>
    <property type="match status" value="1"/>
</dbReference>
<dbReference type="PANTHER" id="PTHR33473:SF19">
    <property type="entry name" value="ATP-DEPENDENT CLP PROTEASE ADAPTER PROTEIN CLPS"/>
    <property type="match status" value="1"/>
</dbReference>
<dbReference type="Gene3D" id="3.30.1390.10">
    <property type="match status" value="1"/>
</dbReference>
<dbReference type="InterPro" id="IPR014719">
    <property type="entry name" value="Ribosomal_bL12_C/ClpS-like"/>
</dbReference>
<protein>
    <recommendedName>
        <fullName evidence="1">ATP-dependent Clp protease adapter protein ClpS</fullName>
    </recommendedName>
</protein>
<dbReference type="GO" id="GO:0008233">
    <property type="term" value="F:peptidase activity"/>
    <property type="evidence" value="ECO:0007669"/>
    <property type="project" value="UniProtKB-KW"/>
</dbReference>